<sequence>MRINVTPEEHAKFIDTPEHKQWVKDEMAKRGFSLDPAYDELELVKTSAKIYNDKQHNSYGKQQSTLFYNKSNKYNNYYNINMLGVA</sequence>
<name>A0A9W6B1M5_9LACO</name>
<protein>
    <submittedName>
        <fullName evidence="1">Uncharacterized protein</fullName>
    </submittedName>
</protein>
<accession>A0A9W6B1M5</accession>
<dbReference type="EMBL" id="BRPL01000002">
    <property type="protein sequence ID" value="GLB47282.1"/>
    <property type="molecule type" value="Genomic_DNA"/>
</dbReference>
<keyword evidence="2" id="KW-1185">Reference proteome</keyword>
<evidence type="ECO:0000313" key="1">
    <source>
        <dbReference type="EMBL" id="GLB47282.1"/>
    </source>
</evidence>
<organism evidence="1 2">
    <name type="scientific">Philodulcilactobacillus myokoensis</name>
    <dbReference type="NCBI Taxonomy" id="2929573"/>
    <lineage>
        <taxon>Bacteria</taxon>
        <taxon>Bacillati</taxon>
        <taxon>Bacillota</taxon>
        <taxon>Bacilli</taxon>
        <taxon>Lactobacillales</taxon>
        <taxon>Lactobacillaceae</taxon>
        <taxon>Philodulcilactobacillus</taxon>
    </lineage>
</organism>
<gene>
    <name evidence="1" type="ORF">WR164_12610</name>
</gene>
<dbReference type="RefSeq" id="WP_286136742.1">
    <property type="nucleotide sequence ID" value="NZ_BRPL01000002.1"/>
</dbReference>
<reference evidence="1" key="1">
    <citation type="submission" date="2022-07" db="EMBL/GenBank/DDBJ databases">
        <authorList>
            <person name="Kouya T."/>
            <person name="Ishiyama Y."/>
        </authorList>
    </citation>
    <scope>NUCLEOTIDE SEQUENCE</scope>
    <source>
        <strain evidence="1">WR16-4</strain>
    </source>
</reference>
<dbReference type="AlphaFoldDB" id="A0A9W6B1M5"/>
<evidence type="ECO:0000313" key="2">
    <source>
        <dbReference type="Proteomes" id="UP001144204"/>
    </source>
</evidence>
<dbReference type="Proteomes" id="UP001144204">
    <property type="component" value="Unassembled WGS sequence"/>
</dbReference>
<reference evidence="1" key="2">
    <citation type="journal article" date="2023" name="PLoS ONE">
        <title>Philodulcilactobacillus myokoensis gen. nov., sp. nov., a fructophilic, acidophilic, and agar-phobic lactic acid bacterium isolated from fermented vegetable extracts.</title>
        <authorList>
            <person name="Kouya T."/>
            <person name="Ishiyama Y."/>
            <person name="Ohashi S."/>
            <person name="Kumakubo R."/>
            <person name="Yamazaki T."/>
            <person name="Otaki T."/>
        </authorList>
    </citation>
    <scope>NUCLEOTIDE SEQUENCE</scope>
    <source>
        <strain evidence="1">WR16-4</strain>
    </source>
</reference>
<proteinExistence type="predicted"/>
<comment type="caution">
    <text evidence="1">The sequence shown here is derived from an EMBL/GenBank/DDBJ whole genome shotgun (WGS) entry which is preliminary data.</text>
</comment>